<feature type="signal peptide" evidence="1">
    <location>
        <begin position="1"/>
        <end position="33"/>
    </location>
</feature>
<dbReference type="Gene3D" id="3.40.50.1820">
    <property type="entry name" value="alpha/beta hydrolase"/>
    <property type="match status" value="1"/>
</dbReference>
<comment type="caution">
    <text evidence="2">The sequence shown here is derived from an EMBL/GenBank/DDBJ whole genome shotgun (WGS) entry which is preliminary data.</text>
</comment>
<dbReference type="AlphaFoldDB" id="A0A7Y9E5B6"/>
<protein>
    <submittedName>
        <fullName evidence="2">Alpha-beta hydrolase superfamily lysophospholipase</fullName>
    </submittedName>
</protein>
<proteinExistence type="predicted"/>
<feature type="chain" id="PRO_5039225254" evidence="1">
    <location>
        <begin position="34"/>
        <end position="352"/>
    </location>
</feature>
<evidence type="ECO:0000313" key="3">
    <source>
        <dbReference type="Proteomes" id="UP000535511"/>
    </source>
</evidence>
<reference evidence="2 3" key="1">
    <citation type="submission" date="2020-07" db="EMBL/GenBank/DDBJ databases">
        <title>Sequencing the genomes of 1000 actinobacteria strains.</title>
        <authorList>
            <person name="Klenk H.-P."/>
        </authorList>
    </citation>
    <scope>NUCLEOTIDE SEQUENCE [LARGE SCALE GENOMIC DNA]</scope>
    <source>
        <strain evidence="2 3">DSM 21350</strain>
    </source>
</reference>
<keyword evidence="1" id="KW-0732">Signal</keyword>
<organism evidence="2 3">
    <name type="scientific">Nocardioides panaciterrulae</name>
    <dbReference type="NCBI Taxonomy" id="661492"/>
    <lineage>
        <taxon>Bacteria</taxon>
        <taxon>Bacillati</taxon>
        <taxon>Actinomycetota</taxon>
        <taxon>Actinomycetes</taxon>
        <taxon>Propionibacteriales</taxon>
        <taxon>Nocardioidaceae</taxon>
        <taxon>Nocardioides</taxon>
    </lineage>
</organism>
<dbReference type="SUPFAM" id="SSF53474">
    <property type="entry name" value="alpha/beta-Hydrolases"/>
    <property type="match status" value="1"/>
</dbReference>
<dbReference type="EMBL" id="JACCBG010000001">
    <property type="protein sequence ID" value="NYD41262.1"/>
    <property type="molecule type" value="Genomic_DNA"/>
</dbReference>
<keyword evidence="2" id="KW-0378">Hydrolase</keyword>
<evidence type="ECO:0000313" key="2">
    <source>
        <dbReference type="EMBL" id="NYD41262.1"/>
    </source>
</evidence>
<accession>A0A7Y9E5B6</accession>
<dbReference type="Proteomes" id="UP000535511">
    <property type="component" value="Unassembled WGS sequence"/>
</dbReference>
<sequence length="352" mass="37149">MRRPTRSTLPALTAATALVAGALTVLSPAAATASPRTGVISRPVRIAVENTNATAAACVPDDGSYTLHARLVGPRREVLGSNLPRVNVLVHDLATGSWFWNLRRHPAYDYAGRLAAHGETSLVLDRLGYGASRLPDGDATCLGAQADMLHQVVQHLRSGHYRFAGSRAATPAAQHVVLQGHSVGAAIAELEAGTFDDVDGLVLMSWTDDGASQRAVDEATRQSSVCVRGDDYVRAGRSPRDYRRLLFVTAPAGVQRSALAHRGAEPCGDPLSLGPVLAASALTTREVEAPVLLLFGSRDALTRHGAPRRQRFSSSASVTSHVVRGAGSALPLERSAGRTRALVRHWLAGLPG</sequence>
<evidence type="ECO:0000256" key="1">
    <source>
        <dbReference type="SAM" id="SignalP"/>
    </source>
</evidence>
<gene>
    <name evidence="2" type="ORF">BJZ21_001345</name>
</gene>
<dbReference type="GO" id="GO:0016787">
    <property type="term" value="F:hydrolase activity"/>
    <property type="evidence" value="ECO:0007669"/>
    <property type="project" value="UniProtKB-KW"/>
</dbReference>
<dbReference type="RefSeq" id="WP_179663033.1">
    <property type="nucleotide sequence ID" value="NZ_JACCBG010000001.1"/>
</dbReference>
<keyword evidence="3" id="KW-1185">Reference proteome</keyword>
<dbReference type="InterPro" id="IPR029058">
    <property type="entry name" value="AB_hydrolase_fold"/>
</dbReference>
<name>A0A7Y9E5B6_9ACTN</name>